<dbReference type="CDD" id="cd00616">
    <property type="entry name" value="AHBA_syn"/>
    <property type="match status" value="1"/>
</dbReference>
<evidence type="ECO:0000256" key="1">
    <source>
        <dbReference type="ARBA" id="ARBA00001933"/>
    </source>
</evidence>
<feature type="modified residue" description="N6-(pyridoxal phosphate)lysine" evidence="3">
    <location>
        <position position="182"/>
    </location>
</feature>
<dbReference type="SUPFAM" id="SSF53383">
    <property type="entry name" value="PLP-dependent transferases"/>
    <property type="match status" value="1"/>
</dbReference>
<keyword evidence="8" id="KW-1185">Reference proteome</keyword>
<dbReference type="Gene3D" id="3.90.1150.10">
    <property type="entry name" value="Aspartate Aminotransferase, domain 1"/>
    <property type="match status" value="1"/>
</dbReference>
<keyword evidence="3 4" id="KW-0663">Pyridoxal phosphate</keyword>
<dbReference type="GO" id="GO:0008483">
    <property type="term" value="F:transaminase activity"/>
    <property type="evidence" value="ECO:0007669"/>
    <property type="project" value="UniProtKB-KW"/>
</dbReference>
<name>A0A7W7I8E7_9ACTN</name>
<dbReference type="PANTHER" id="PTHR30244">
    <property type="entry name" value="TRANSAMINASE"/>
    <property type="match status" value="1"/>
</dbReference>
<dbReference type="EMBL" id="BAAAHD010000002">
    <property type="protein sequence ID" value="GAA0547109.1"/>
    <property type="molecule type" value="Genomic_DNA"/>
</dbReference>
<comment type="similarity">
    <text evidence="4">Belongs to the DegT/DnrJ/EryC1 family.</text>
</comment>
<dbReference type="Proteomes" id="UP000549343">
    <property type="component" value="Unassembled WGS sequence"/>
</dbReference>
<protein>
    <submittedName>
        <fullName evidence="5 6">Aminotransferase</fullName>
    </submittedName>
</protein>
<evidence type="ECO:0000313" key="6">
    <source>
        <dbReference type="EMBL" id="MBB4772404.1"/>
    </source>
</evidence>
<gene>
    <name evidence="6" type="ORF">F4557_000822</name>
    <name evidence="5" type="ORF">GCM10009546_06450</name>
</gene>
<dbReference type="InterPro" id="IPR015424">
    <property type="entry name" value="PyrdxlP-dep_Trfase"/>
</dbReference>
<dbReference type="InterPro" id="IPR015421">
    <property type="entry name" value="PyrdxlP-dep_Trfase_major"/>
</dbReference>
<evidence type="ECO:0000313" key="7">
    <source>
        <dbReference type="Proteomes" id="UP000549343"/>
    </source>
</evidence>
<dbReference type="EMBL" id="JACHMV010000001">
    <property type="protein sequence ID" value="MBB4772404.1"/>
    <property type="molecule type" value="Genomic_DNA"/>
</dbReference>
<dbReference type="AlphaFoldDB" id="A0A7W7I8E7"/>
<dbReference type="Pfam" id="PF01041">
    <property type="entry name" value="DegT_DnrJ_EryC1"/>
    <property type="match status" value="1"/>
</dbReference>
<dbReference type="GO" id="GO:0000271">
    <property type="term" value="P:polysaccharide biosynthetic process"/>
    <property type="evidence" value="ECO:0007669"/>
    <property type="project" value="TreeGrafter"/>
</dbReference>
<reference evidence="5" key="3">
    <citation type="submission" date="2023-12" db="EMBL/GenBank/DDBJ databases">
        <authorList>
            <person name="Sun Q."/>
            <person name="Inoue M."/>
        </authorList>
    </citation>
    <scope>NUCLEOTIDE SEQUENCE</scope>
    <source>
        <strain evidence="5">JCM 10667</strain>
    </source>
</reference>
<dbReference type="Proteomes" id="UP001501427">
    <property type="component" value="Unassembled WGS sequence"/>
</dbReference>
<reference evidence="6 7" key="2">
    <citation type="submission" date="2020-08" db="EMBL/GenBank/DDBJ databases">
        <title>Sequencing the genomes of 1000 actinobacteria strains.</title>
        <authorList>
            <person name="Klenk H.-P."/>
        </authorList>
    </citation>
    <scope>NUCLEOTIDE SEQUENCE [LARGE SCALE GENOMIC DNA]</scope>
    <source>
        <strain evidence="6 7">DSM 44772</strain>
    </source>
</reference>
<evidence type="ECO:0000313" key="5">
    <source>
        <dbReference type="EMBL" id="GAA0547109.1"/>
    </source>
</evidence>
<organism evidence="6 7">
    <name type="scientific">Actinomadura livida</name>
    <dbReference type="NCBI Taxonomy" id="79909"/>
    <lineage>
        <taxon>Bacteria</taxon>
        <taxon>Bacillati</taxon>
        <taxon>Actinomycetota</taxon>
        <taxon>Actinomycetes</taxon>
        <taxon>Streptosporangiales</taxon>
        <taxon>Thermomonosporaceae</taxon>
        <taxon>Actinomadura</taxon>
    </lineage>
</organism>
<evidence type="ECO:0000256" key="2">
    <source>
        <dbReference type="PIRSR" id="PIRSR000390-1"/>
    </source>
</evidence>
<keyword evidence="6" id="KW-0808">Transferase</keyword>
<reference evidence="5 8" key="1">
    <citation type="journal article" date="2019" name="Int. J. Syst. Evol. Microbiol.">
        <title>The Global Catalogue of Microorganisms (GCM) 10K type strain sequencing project: providing services to taxonomists for standard genome sequencing and annotation.</title>
        <authorList>
            <consortium name="The Broad Institute Genomics Platform"/>
            <consortium name="The Broad Institute Genome Sequencing Center for Infectious Disease"/>
            <person name="Wu L."/>
            <person name="Ma J."/>
        </authorList>
    </citation>
    <scope>NUCLEOTIDE SEQUENCE [LARGE SCALE GENOMIC DNA]</scope>
    <source>
        <strain evidence="5 8">JCM 10667</strain>
    </source>
</reference>
<dbReference type="InterPro" id="IPR000653">
    <property type="entry name" value="DegT/StrS_aminotransferase"/>
</dbReference>
<feature type="active site" description="Proton acceptor" evidence="2">
    <location>
        <position position="182"/>
    </location>
</feature>
<evidence type="ECO:0000256" key="4">
    <source>
        <dbReference type="RuleBase" id="RU004508"/>
    </source>
</evidence>
<keyword evidence="6" id="KW-0032">Aminotransferase</keyword>
<dbReference type="PIRSF" id="PIRSF000390">
    <property type="entry name" value="PLP_StrS"/>
    <property type="match status" value="1"/>
</dbReference>
<dbReference type="InterPro" id="IPR015422">
    <property type="entry name" value="PyrdxlP-dep_Trfase_small"/>
</dbReference>
<dbReference type="GO" id="GO:0030170">
    <property type="term" value="F:pyridoxal phosphate binding"/>
    <property type="evidence" value="ECO:0007669"/>
    <property type="project" value="TreeGrafter"/>
</dbReference>
<accession>A0A7W7I8E7</accession>
<evidence type="ECO:0000256" key="3">
    <source>
        <dbReference type="PIRSR" id="PIRSR000390-2"/>
    </source>
</evidence>
<proteinExistence type="inferred from homology"/>
<sequence>MINVFQPTLGAEELGAVAEVLDSAWLGKGPRVAEFERAFAEHLGVPADRVVTVNSCTEALFQAMELLGVGPGDEVVLPSISFVGAANAIAARGARPVFCDVDPRTLNPTADHVAAALGPRTRAVVILHYGGRPGSVLEIAELCRDRGVPLVEDAACSVASRAGDDPCGVIGDIGVWSFDSQKIVVTADGAMLSARDPELVAAARKHTYLGLERFSGYTSAKVADTRWWDIEVTSFSRRSIMNDLQAALGLVQLRRLGGFLERRAEIAAAYDRELAGLAGMQTPPPLPDGHTSSFYLYWVQVDEAVRDALARDLYADGVYTTFRYPALHLVKAYGSDARLPGAEAAAARTLCLPLHQGLSDGDVEVTIAAVRSSVRRRSGRLPPPPSATTA</sequence>
<evidence type="ECO:0000313" key="8">
    <source>
        <dbReference type="Proteomes" id="UP001501427"/>
    </source>
</evidence>
<comment type="cofactor">
    <cofactor evidence="1">
        <name>pyridoxal 5'-phosphate</name>
        <dbReference type="ChEBI" id="CHEBI:597326"/>
    </cofactor>
</comment>
<comment type="caution">
    <text evidence="6">The sequence shown here is derived from an EMBL/GenBank/DDBJ whole genome shotgun (WGS) entry which is preliminary data.</text>
</comment>
<dbReference type="RefSeq" id="WP_184879816.1">
    <property type="nucleotide sequence ID" value="NZ_BAAAHD010000002.1"/>
</dbReference>
<dbReference type="Gene3D" id="3.40.640.10">
    <property type="entry name" value="Type I PLP-dependent aspartate aminotransferase-like (Major domain)"/>
    <property type="match status" value="1"/>
</dbReference>
<dbReference type="PANTHER" id="PTHR30244:SF34">
    <property type="entry name" value="DTDP-4-AMINO-4,6-DIDEOXYGALACTOSE TRANSAMINASE"/>
    <property type="match status" value="1"/>
</dbReference>